<organism evidence="5 6">
    <name type="scientific">Sphingobacterium hotanense</name>
    <dbReference type="NCBI Taxonomy" id="649196"/>
    <lineage>
        <taxon>Bacteria</taxon>
        <taxon>Pseudomonadati</taxon>
        <taxon>Bacteroidota</taxon>
        <taxon>Sphingobacteriia</taxon>
        <taxon>Sphingobacteriales</taxon>
        <taxon>Sphingobacteriaceae</taxon>
        <taxon>Sphingobacterium</taxon>
    </lineage>
</organism>
<dbReference type="RefSeq" id="WP_286651568.1">
    <property type="nucleotide sequence ID" value="NZ_JACAGK010000033.1"/>
</dbReference>
<evidence type="ECO:0000259" key="4">
    <source>
        <dbReference type="Pfam" id="PF00149"/>
    </source>
</evidence>
<evidence type="ECO:0000256" key="1">
    <source>
        <dbReference type="ARBA" id="ARBA00022729"/>
    </source>
</evidence>
<feature type="signal peptide" evidence="3">
    <location>
        <begin position="1"/>
        <end position="18"/>
    </location>
</feature>
<evidence type="ECO:0000313" key="5">
    <source>
        <dbReference type="EMBL" id="MDM1048945.1"/>
    </source>
</evidence>
<dbReference type="Gene3D" id="3.60.21.10">
    <property type="match status" value="1"/>
</dbReference>
<comment type="caution">
    <text evidence="5">The sequence shown here is derived from an EMBL/GenBank/DDBJ whole genome shotgun (WGS) entry which is preliminary data.</text>
</comment>
<keyword evidence="2" id="KW-0378">Hydrolase</keyword>
<sequence length="359" mass="41323">MRRTLFLFFTFLSFYSFAQELEHRLIVFGDAGEINNKQTFLIEKSHALKVDKKTTAFFVGDNIYEFGMALSAPENMETAKILQSQYEGFRKLDVPVYFLAGNHDWDKSKKDGLAKLKAQEQFILDQKDPGLKFIPKAGTIGPEAIHMSERLTVITYDSEYWLFPHHGRSIEQDKDEFIAELGKLLEEHQDKRVILMSHHPMLTFGEHALKYTWRDHLFPLTRLWKVAYLPLPGLGSLYPLLRSTALASPEDIKHPLYSDLIARVTEVSKSHPNLIFVSGHDHGLQYIDKEGMHQIVSGSGAKTSEIRKDESLKFRYNKQGFSVIDCHDNGDLRIQFYIDEPQDSLTKAFEADIPFQLTH</sequence>
<evidence type="ECO:0000313" key="6">
    <source>
        <dbReference type="Proteomes" id="UP001170954"/>
    </source>
</evidence>
<dbReference type="SUPFAM" id="SSF56300">
    <property type="entry name" value="Metallo-dependent phosphatases"/>
    <property type="match status" value="1"/>
</dbReference>
<dbReference type="EMBL" id="JACAGK010000033">
    <property type="protein sequence ID" value="MDM1048945.1"/>
    <property type="molecule type" value="Genomic_DNA"/>
</dbReference>
<dbReference type="InterPro" id="IPR004843">
    <property type="entry name" value="Calcineurin-like_PHP"/>
</dbReference>
<protein>
    <submittedName>
        <fullName evidence="5">Metallophosphoesterase</fullName>
    </submittedName>
</protein>
<reference evidence="5" key="2">
    <citation type="journal article" date="2022" name="Sci. Total Environ.">
        <title>Prevalence, transmission, and molecular epidemiology of tet(X)-positive bacteria among humans, animals, and environmental niches in China: An epidemiological, and genomic-based study.</title>
        <authorList>
            <person name="Dong N."/>
            <person name="Zeng Y."/>
            <person name="Cai C."/>
            <person name="Sun C."/>
            <person name="Lu J."/>
            <person name="Liu C."/>
            <person name="Zhou H."/>
            <person name="Sun Q."/>
            <person name="Shu L."/>
            <person name="Wang H."/>
            <person name="Wang Y."/>
            <person name="Wang S."/>
            <person name="Wu C."/>
            <person name="Chan E.W."/>
            <person name="Chen G."/>
            <person name="Shen Z."/>
            <person name="Chen S."/>
            <person name="Zhang R."/>
        </authorList>
    </citation>
    <scope>NUCLEOTIDE SEQUENCE</scope>
    <source>
        <strain evidence="5">R1692</strain>
    </source>
</reference>
<dbReference type="InterPro" id="IPR051558">
    <property type="entry name" value="Metallophosphoesterase_PAP"/>
</dbReference>
<name>A0ABT7NP38_9SPHI</name>
<evidence type="ECO:0000256" key="3">
    <source>
        <dbReference type="SAM" id="SignalP"/>
    </source>
</evidence>
<feature type="domain" description="Calcineurin-like phosphoesterase" evidence="4">
    <location>
        <begin position="25"/>
        <end position="210"/>
    </location>
</feature>
<dbReference type="PANTHER" id="PTHR10161:SF14">
    <property type="entry name" value="TARTRATE-RESISTANT ACID PHOSPHATASE TYPE 5"/>
    <property type="match status" value="1"/>
</dbReference>
<keyword evidence="1 3" id="KW-0732">Signal</keyword>
<dbReference type="Proteomes" id="UP001170954">
    <property type="component" value="Unassembled WGS sequence"/>
</dbReference>
<proteinExistence type="predicted"/>
<dbReference type="Pfam" id="PF00149">
    <property type="entry name" value="Metallophos"/>
    <property type="match status" value="1"/>
</dbReference>
<keyword evidence="6" id="KW-1185">Reference proteome</keyword>
<dbReference type="PANTHER" id="PTHR10161">
    <property type="entry name" value="TARTRATE-RESISTANT ACID PHOSPHATASE TYPE 5"/>
    <property type="match status" value="1"/>
</dbReference>
<feature type="chain" id="PRO_5045054732" evidence="3">
    <location>
        <begin position="19"/>
        <end position="359"/>
    </location>
</feature>
<dbReference type="InterPro" id="IPR029052">
    <property type="entry name" value="Metallo-depent_PP-like"/>
</dbReference>
<gene>
    <name evidence="5" type="ORF">HX018_11935</name>
</gene>
<evidence type="ECO:0000256" key="2">
    <source>
        <dbReference type="ARBA" id="ARBA00022801"/>
    </source>
</evidence>
<accession>A0ABT7NP38</accession>
<reference evidence="5" key="1">
    <citation type="submission" date="2020-06" db="EMBL/GenBank/DDBJ databases">
        <authorList>
            <person name="Dong N."/>
        </authorList>
    </citation>
    <scope>NUCLEOTIDE SEQUENCE</scope>
    <source>
        <strain evidence="5">R1692</strain>
    </source>
</reference>